<dbReference type="EMBL" id="JAHLZF010000003">
    <property type="protein sequence ID" value="MBU6080018.1"/>
    <property type="molecule type" value="Genomic_DNA"/>
</dbReference>
<dbReference type="InterPro" id="IPR012327">
    <property type="entry name" value="MeTrfase_D12"/>
</dbReference>
<name>A0ABS6GNG7_9BACI</name>
<proteinExistence type="predicted"/>
<protein>
    <submittedName>
        <fullName evidence="4">DNA adenine methylase</fullName>
    </submittedName>
</protein>
<dbReference type="InterPro" id="IPR012263">
    <property type="entry name" value="M_m6A_EcoRV"/>
</dbReference>
<dbReference type="NCBIfam" id="TIGR00571">
    <property type="entry name" value="dam"/>
    <property type="match status" value="1"/>
</dbReference>
<evidence type="ECO:0000256" key="2">
    <source>
        <dbReference type="ARBA" id="ARBA00022679"/>
    </source>
</evidence>
<accession>A0ABS6GNG7</accession>
<keyword evidence="3" id="KW-0949">S-adenosyl-L-methionine</keyword>
<reference evidence="4 5" key="1">
    <citation type="journal article" date="2011" name="Int. J. Syst. Evol. Microbiol.">
        <title>Allobacillus halotolerans gen. nov., sp. nov. isolated from shrimp paste.</title>
        <authorList>
            <person name="Sheu S.Y."/>
            <person name="Arun A.B."/>
            <person name="Jiang S.R."/>
            <person name="Young C.C."/>
            <person name="Chen W.M."/>
        </authorList>
    </citation>
    <scope>NUCLEOTIDE SEQUENCE [LARGE SCALE GENOMIC DNA]</scope>
    <source>
        <strain evidence="4 5">LMG 24826</strain>
    </source>
</reference>
<dbReference type="PANTHER" id="PTHR30481">
    <property type="entry name" value="DNA ADENINE METHYLASE"/>
    <property type="match status" value="1"/>
</dbReference>
<keyword evidence="5" id="KW-1185">Reference proteome</keyword>
<keyword evidence="1 4" id="KW-0489">Methyltransferase</keyword>
<dbReference type="PIRSF" id="PIRSF000398">
    <property type="entry name" value="M_m6A_EcoRV"/>
    <property type="match status" value="1"/>
</dbReference>
<dbReference type="InterPro" id="IPR002052">
    <property type="entry name" value="DNA_methylase_N6_adenine_CS"/>
</dbReference>
<dbReference type="Proteomes" id="UP000812672">
    <property type="component" value="Unassembled WGS sequence"/>
</dbReference>
<evidence type="ECO:0000313" key="4">
    <source>
        <dbReference type="EMBL" id="MBU6080018.1"/>
    </source>
</evidence>
<dbReference type="PANTHER" id="PTHR30481:SF3">
    <property type="entry name" value="DNA ADENINE METHYLASE"/>
    <property type="match status" value="1"/>
</dbReference>
<sequence length="314" mass="36802">MLQTEMKYFKSCLNYTGGKHKLLNQIVPLFPNKINNFVDLFCGGANVAINVNAKGKMIGIDKQREVLRLFHTLKNTEKEDIFNSIFGIISKYDLTDTEKYGYNSYNCESGKGLAEFNKNRFLRLREDYNNRLKDDVYHDLVFYLLTVYGFNNQIRFNKKGHYNIPVGKRDFNQRIQSNLSNFIDVIKNKDIEFKLGDFREIDIELTQGDFLYADPPYLISTATYNEQNGWTDTEEHELLALLDDLDVKGVKFALSNVLEHKGRENNILKKWASKYEINYLDYNYRNSNYQIKEKTKKTSEVLITNYSINRLPSL</sequence>
<dbReference type="GO" id="GO:0032259">
    <property type="term" value="P:methylation"/>
    <property type="evidence" value="ECO:0007669"/>
    <property type="project" value="UniProtKB-KW"/>
</dbReference>
<gene>
    <name evidence="4" type="ORF">KQ486_03210</name>
</gene>
<dbReference type="GO" id="GO:0008168">
    <property type="term" value="F:methyltransferase activity"/>
    <property type="evidence" value="ECO:0007669"/>
    <property type="project" value="UniProtKB-KW"/>
</dbReference>
<evidence type="ECO:0000256" key="3">
    <source>
        <dbReference type="ARBA" id="ARBA00022691"/>
    </source>
</evidence>
<dbReference type="RefSeq" id="WP_216686780.1">
    <property type="nucleotide sequence ID" value="NZ_CAUPKR010000002.1"/>
</dbReference>
<evidence type="ECO:0000256" key="1">
    <source>
        <dbReference type="ARBA" id="ARBA00022603"/>
    </source>
</evidence>
<dbReference type="PROSITE" id="PS00092">
    <property type="entry name" value="N6_MTASE"/>
    <property type="match status" value="1"/>
</dbReference>
<organism evidence="4 5">
    <name type="scientific">Allobacillus halotolerans</name>
    <dbReference type="NCBI Taxonomy" id="570278"/>
    <lineage>
        <taxon>Bacteria</taxon>
        <taxon>Bacillati</taxon>
        <taxon>Bacillota</taxon>
        <taxon>Bacilli</taxon>
        <taxon>Bacillales</taxon>
        <taxon>Bacillaceae</taxon>
        <taxon>Allobacillus</taxon>
    </lineage>
</organism>
<dbReference type="Pfam" id="PF02086">
    <property type="entry name" value="MethyltransfD12"/>
    <property type="match status" value="1"/>
</dbReference>
<keyword evidence="2" id="KW-0808">Transferase</keyword>
<comment type="caution">
    <text evidence="4">The sequence shown here is derived from an EMBL/GenBank/DDBJ whole genome shotgun (WGS) entry which is preliminary data.</text>
</comment>
<evidence type="ECO:0000313" key="5">
    <source>
        <dbReference type="Proteomes" id="UP000812672"/>
    </source>
</evidence>